<dbReference type="NCBIfam" id="NF008597">
    <property type="entry name" value="PRK11564.1"/>
    <property type="match status" value="1"/>
</dbReference>
<comment type="caution">
    <text evidence="3">The sequence shown here is derived from an EMBL/GenBank/DDBJ whole genome shotgun (WGS) entry which is preliminary data.</text>
</comment>
<evidence type="ECO:0000313" key="4">
    <source>
        <dbReference type="Proteomes" id="UP000305202"/>
    </source>
</evidence>
<dbReference type="InterPro" id="IPR036634">
    <property type="entry name" value="PRD_sf"/>
</dbReference>
<dbReference type="EMBL" id="SZPQ01000010">
    <property type="protein sequence ID" value="TKI06760.1"/>
    <property type="molecule type" value="Genomic_DNA"/>
</dbReference>
<accession>A0ABY2SLZ5</accession>
<organism evidence="3 4">
    <name type="scientific">Martelella alba</name>
    <dbReference type="NCBI Taxonomy" id="2590451"/>
    <lineage>
        <taxon>Bacteria</taxon>
        <taxon>Pseudomonadati</taxon>
        <taxon>Pseudomonadota</taxon>
        <taxon>Alphaproteobacteria</taxon>
        <taxon>Hyphomicrobiales</taxon>
        <taxon>Aurantimonadaceae</taxon>
        <taxon>Martelella</taxon>
    </lineage>
</organism>
<keyword evidence="4" id="KW-1185">Reference proteome</keyword>
<feature type="domain" description="PRD" evidence="2">
    <location>
        <begin position="222"/>
        <end position="329"/>
    </location>
</feature>
<evidence type="ECO:0000259" key="2">
    <source>
        <dbReference type="PROSITE" id="PS51372"/>
    </source>
</evidence>
<dbReference type="PANTHER" id="PTHR30185:SF14">
    <property type="entry name" value="STATIONARY PHASE-INDUCIBLE PROTEIN CSIE-RELATED"/>
    <property type="match status" value="1"/>
</dbReference>
<dbReference type="PANTHER" id="PTHR30185">
    <property type="entry name" value="CRYPTIC BETA-GLUCOSIDE BGL OPERON ANTITERMINATOR"/>
    <property type="match status" value="1"/>
</dbReference>
<dbReference type="Proteomes" id="UP000305202">
    <property type="component" value="Unassembled WGS sequence"/>
</dbReference>
<proteinExistence type="predicted"/>
<dbReference type="SUPFAM" id="SSF63520">
    <property type="entry name" value="PTS-regulatory domain, PRD"/>
    <property type="match status" value="1"/>
</dbReference>
<dbReference type="Gene3D" id="1.10.1790.10">
    <property type="entry name" value="PRD domain"/>
    <property type="match status" value="1"/>
</dbReference>
<reference evidence="3 4" key="1">
    <citation type="submission" date="2019-04" db="EMBL/GenBank/DDBJ databases">
        <authorList>
            <person name="Li M."/>
            <person name="Gao C."/>
        </authorList>
    </citation>
    <scope>NUCLEOTIDE SEQUENCE [LARGE SCALE GENOMIC DNA]</scope>
    <source>
        <strain evidence="3 4">BGMRC 2031</strain>
    </source>
</reference>
<dbReference type="InterPro" id="IPR050661">
    <property type="entry name" value="BglG_antiterminators"/>
</dbReference>
<evidence type="ECO:0000313" key="3">
    <source>
        <dbReference type="EMBL" id="TKI06760.1"/>
    </source>
</evidence>
<evidence type="ECO:0000256" key="1">
    <source>
        <dbReference type="ARBA" id="ARBA00022737"/>
    </source>
</evidence>
<dbReference type="Pfam" id="PF00874">
    <property type="entry name" value="PRD"/>
    <property type="match status" value="1"/>
</dbReference>
<gene>
    <name evidence="3" type="primary">csiE</name>
    <name evidence="3" type="ORF">FCN80_09200</name>
</gene>
<dbReference type="RefSeq" id="WP_136989865.1">
    <property type="nucleotide sequence ID" value="NZ_SZPQ01000010.1"/>
</dbReference>
<dbReference type="PROSITE" id="PS51372">
    <property type="entry name" value="PRD_2"/>
    <property type="match status" value="1"/>
</dbReference>
<sequence>MGLHFSPVPALSGPQRRSHLLLMLFAPLPSLSLVSLSRYNGEDLPTTRRDLVHIEREIRHIHHLALIGQHNGSYRIEGIVLNKRLCLIEGLRRALRLCPERVSRYFEPLQKHQWRHLPIALRIGPDRLNSVIDAFIALLGRPALAGDRYFLQLYFRHILLQCAACEHPEFNQHQWHWLEQKTEHRGVLDIFRDWPLPDNEKAGLTLLARLMKTPSYSGTITEDDRLLTHSVAQLIARFEQVSGMAFHQRDSLARQLFSHLSAALERCHFHMGIDNSLQQELDEKYPRLIRTTRLAVMAFEAHYRIKFAREEIGLIAVIFGAWLMQDNELQEKQVLILTHGENPTEKTLELQIRELTLLPLNIKCQSLAEFQCRGAPKNTDLIISPFSLPLPLYSPPLILVQMPLALSQQERIRHFLES</sequence>
<dbReference type="InterPro" id="IPR011608">
    <property type="entry name" value="PRD"/>
</dbReference>
<name>A0ABY2SLZ5_9HYPH</name>
<protein>
    <submittedName>
        <fullName evidence="3">Stationary phase inducible protein CsiE</fullName>
    </submittedName>
</protein>
<keyword evidence="1" id="KW-0677">Repeat</keyword>